<dbReference type="Gene3D" id="2.40.50.140">
    <property type="entry name" value="Nucleic acid-binding proteins"/>
    <property type="match status" value="1"/>
</dbReference>
<dbReference type="Proteomes" id="UP000004994">
    <property type="component" value="Chromosome 1"/>
</dbReference>
<organism evidence="1">
    <name type="scientific">Solanum lycopersicum</name>
    <name type="common">Tomato</name>
    <name type="synonym">Lycopersicon esculentum</name>
    <dbReference type="NCBI Taxonomy" id="4081"/>
    <lineage>
        <taxon>Eukaryota</taxon>
        <taxon>Viridiplantae</taxon>
        <taxon>Streptophyta</taxon>
        <taxon>Embryophyta</taxon>
        <taxon>Tracheophyta</taxon>
        <taxon>Spermatophyta</taxon>
        <taxon>Magnoliopsida</taxon>
        <taxon>eudicotyledons</taxon>
        <taxon>Gunneridae</taxon>
        <taxon>Pentapetalae</taxon>
        <taxon>asterids</taxon>
        <taxon>lamiids</taxon>
        <taxon>Solanales</taxon>
        <taxon>Solanaceae</taxon>
        <taxon>Solanoideae</taxon>
        <taxon>Solaneae</taxon>
        <taxon>Solanum</taxon>
        <taxon>Solanum subgen. Lycopersicon</taxon>
    </lineage>
</organism>
<dbReference type="InterPro" id="IPR012340">
    <property type="entry name" value="NA-bd_OB-fold"/>
</dbReference>
<proteinExistence type="predicted"/>
<dbReference type="Gramene" id="Solyc01g065575.1.1">
    <property type="protein sequence ID" value="Solyc01g065575.1.1"/>
    <property type="gene ID" value="Solyc01g065575.1"/>
</dbReference>
<keyword evidence="2" id="KW-1185">Reference proteome</keyword>
<dbReference type="STRING" id="4081.A0A3Q7EYR8"/>
<sequence>MDLKSLLIYPVLAIIHKNILGGRVKDLPSVRYRIVQGTLDVVGVKDHPQGHSSALTLICSRFNIEIISNGFLEFFHVHKQFEKCELY</sequence>
<dbReference type="SUPFAM" id="SSF50249">
    <property type="entry name" value="Nucleic acid-binding proteins"/>
    <property type="match status" value="1"/>
</dbReference>
<accession>A0A3Q7EYR8</accession>
<reference evidence="1" key="2">
    <citation type="submission" date="2019-01" db="UniProtKB">
        <authorList>
            <consortium name="EnsemblPlants"/>
        </authorList>
    </citation>
    <scope>IDENTIFICATION</scope>
    <source>
        <strain evidence="1">cv. Heinz 1706</strain>
    </source>
</reference>
<evidence type="ECO:0000313" key="2">
    <source>
        <dbReference type="Proteomes" id="UP000004994"/>
    </source>
</evidence>
<dbReference type="AlphaFoldDB" id="A0A3Q7EYR8"/>
<reference evidence="1" key="1">
    <citation type="journal article" date="2012" name="Nature">
        <title>The tomato genome sequence provides insights into fleshy fruit evolution.</title>
        <authorList>
            <consortium name="Tomato Genome Consortium"/>
        </authorList>
    </citation>
    <scope>NUCLEOTIDE SEQUENCE [LARGE SCALE GENOMIC DNA]</scope>
    <source>
        <strain evidence="1">cv. Heinz 1706</strain>
    </source>
</reference>
<protein>
    <submittedName>
        <fullName evidence="1">Uncharacterized protein</fullName>
    </submittedName>
</protein>
<evidence type="ECO:0000313" key="1">
    <source>
        <dbReference type="EnsemblPlants" id="Solyc01g065575.1.1"/>
    </source>
</evidence>
<dbReference type="GO" id="GO:0003735">
    <property type="term" value="F:structural constituent of ribosome"/>
    <property type="evidence" value="ECO:0007669"/>
    <property type="project" value="InterPro"/>
</dbReference>
<name>A0A3Q7EYR8_SOLLC</name>
<dbReference type="InParanoid" id="A0A3Q7EYR8"/>
<dbReference type="PRINTS" id="PR01034">
    <property type="entry name" value="RIBOSOMALS12"/>
</dbReference>
<dbReference type="GO" id="GO:0015935">
    <property type="term" value="C:small ribosomal subunit"/>
    <property type="evidence" value="ECO:0007669"/>
    <property type="project" value="InterPro"/>
</dbReference>
<dbReference type="EnsemblPlants" id="Solyc01g065575.1.1">
    <property type="protein sequence ID" value="Solyc01g065575.1.1"/>
    <property type="gene ID" value="Solyc01g065575.1"/>
</dbReference>
<dbReference type="GO" id="GO:0006412">
    <property type="term" value="P:translation"/>
    <property type="evidence" value="ECO:0007669"/>
    <property type="project" value="InterPro"/>
</dbReference>
<dbReference type="InterPro" id="IPR005679">
    <property type="entry name" value="Ribosomal_uS12_bac"/>
</dbReference>